<dbReference type="InterPro" id="IPR038765">
    <property type="entry name" value="Papain-like_cys_pep_sf"/>
</dbReference>
<evidence type="ECO:0000256" key="2">
    <source>
        <dbReference type="ARBA" id="ARBA00023145"/>
    </source>
</evidence>
<dbReference type="InterPro" id="IPR013128">
    <property type="entry name" value="Peptidase_C1A"/>
</dbReference>
<gene>
    <name evidence="4" type="ORF">LGLO00237_LOCUS10154</name>
</gene>
<protein>
    <recommendedName>
        <fullName evidence="3">Peptidase C1A papain C-terminal domain-containing protein</fullName>
    </recommendedName>
</protein>
<reference evidence="4" key="1">
    <citation type="submission" date="2021-01" db="EMBL/GenBank/DDBJ databases">
        <authorList>
            <person name="Corre E."/>
            <person name="Pelletier E."/>
            <person name="Niang G."/>
            <person name="Scheremetjew M."/>
            <person name="Finn R."/>
            <person name="Kale V."/>
            <person name="Holt S."/>
            <person name="Cochrane G."/>
            <person name="Meng A."/>
            <person name="Brown T."/>
            <person name="Cohen L."/>
        </authorList>
    </citation>
    <scope>NUCLEOTIDE SEQUENCE</scope>
    <source>
        <strain evidence="4">CCCM811</strain>
    </source>
</reference>
<comment type="similarity">
    <text evidence="1">Belongs to the peptidase C1 family.</text>
</comment>
<dbReference type="SMART" id="SM00645">
    <property type="entry name" value="Pept_C1"/>
    <property type="match status" value="1"/>
</dbReference>
<dbReference type="Gene3D" id="3.90.70.10">
    <property type="entry name" value="Cysteine proteinases"/>
    <property type="match status" value="1"/>
</dbReference>
<dbReference type="PROSITE" id="PS00639">
    <property type="entry name" value="THIOL_PROTEASE_HIS"/>
    <property type="match status" value="1"/>
</dbReference>
<dbReference type="EMBL" id="HBIV01013826">
    <property type="protein sequence ID" value="CAE0658582.1"/>
    <property type="molecule type" value="Transcribed_RNA"/>
</dbReference>
<dbReference type="PANTHER" id="PTHR12411">
    <property type="entry name" value="CYSTEINE PROTEASE FAMILY C1-RELATED"/>
    <property type="match status" value="1"/>
</dbReference>
<sequence length="118" mass="12964">MHRLPSQAFEFVRYNGGLDTEAAYPYEGKDDTCRFSNASVGATVKSQVNITFQDEDELLKAVATAGPVSIAFQVASDFRFYKQGVYDSTVCKSGQKDVNHAVLAVGFDTDEDGKDYCQ</sequence>
<evidence type="ECO:0000256" key="1">
    <source>
        <dbReference type="ARBA" id="ARBA00008455"/>
    </source>
</evidence>
<dbReference type="SUPFAM" id="SSF54001">
    <property type="entry name" value="Cysteine proteinases"/>
    <property type="match status" value="1"/>
</dbReference>
<proteinExistence type="inferred from homology"/>
<dbReference type="AlphaFoldDB" id="A0A7S3YQ94"/>
<evidence type="ECO:0000259" key="3">
    <source>
        <dbReference type="SMART" id="SM00645"/>
    </source>
</evidence>
<dbReference type="GO" id="GO:0008234">
    <property type="term" value="F:cysteine-type peptidase activity"/>
    <property type="evidence" value="ECO:0007669"/>
    <property type="project" value="InterPro"/>
</dbReference>
<dbReference type="InterPro" id="IPR000668">
    <property type="entry name" value="Peptidase_C1A_C"/>
</dbReference>
<name>A0A7S3YQ94_9EUKA</name>
<dbReference type="Pfam" id="PF00112">
    <property type="entry name" value="Peptidase_C1"/>
    <property type="match status" value="1"/>
</dbReference>
<accession>A0A7S3YQ94</accession>
<dbReference type="GO" id="GO:0006508">
    <property type="term" value="P:proteolysis"/>
    <property type="evidence" value="ECO:0007669"/>
    <property type="project" value="InterPro"/>
</dbReference>
<dbReference type="InterPro" id="IPR025660">
    <property type="entry name" value="Pept_his_AS"/>
</dbReference>
<keyword evidence="2" id="KW-0865">Zymogen</keyword>
<evidence type="ECO:0000313" key="4">
    <source>
        <dbReference type="EMBL" id="CAE0658582.1"/>
    </source>
</evidence>
<organism evidence="4">
    <name type="scientific">Lotharella globosa</name>
    <dbReference type="NCBI Taxonomy" id="91324"/>
    <lineage>
        <taxon>Eukaryota</taxon>
        <taxon>Sar</taxon>
        <taxon>Rhizaria</taxon>
        <taxon>Cercozoa</taxon>
        <taxon>Chlorarachniophyceae</taxon>
        <taxon>Lotharella</taxon>
    </lineage>
</organism>
<feature type="domain" description="Peptidase C1A papain C-terminal" evidence="3">
    <location>
        <begin position="1"/>
        <end position="118"/>
    </location>
</feature>